<organism evidence="5 6">
    <name type="scientific">Micromonospora tulbaghiae</name>
    <dbReference type="NCBI Taxonomy" id="479978"/>
    <lineage>
        <taxon>Bacteria</taxon>
        <taxon>Bacillati</taxon>
        <taxon>Actinomycetota</taxon>
        <taxon>Actinomycetes</taxon>
        <taxon>Micromonosporales</taxon>
        <taxon>Micromonosporaceae</taxon>
        <taxon>Micromonospora</taxon>
    </lineage>
</organism>
<dbReference type="GO" id="GO:0046872">
    <property type="term" value="F:metal ion binding"/>
    <property type="evidence" value="ECO:0007669"/>
    <property type="project" value="UniProtKB-KW"/>
</dbReference>
<dbReference type="SUPFAM" id="SSF55031">
    <property type="entry name" value="Bacterial exopeptidase dimerisation domain"/>
    <property type="match status" value="1"/>
</dbReference>
<dbReference type="InterPro" id="IPR002933">
    <property type="entry name" value="Peptidase_M20"/>
</dbReference>
<reference evidence="5" key="1">
    <citation type="submission" date="2021-03" db="EMBL/GenBank/DDBJ databases">
        <title>X isolated from Micromonospora tulbaghiae.</title>
        <authorList>
            <person name="Stennett H.L."/>
        </authorList>
    </citation>
    <scope>NUCLEOTIDE SEQUENCE</scope>
    <source>
        <strain evidence="5">28M1-20</strain>
    </source>
</reference>
<feature type="binding site" evidence="3">
    <location>
        <position position="97"/>
    </location>
    <ligand>
        <name>Zn(2+)</name>
        <dbReference type="ChEBI" id="CHEBI:29105"/>
        <label>2</label>
    </ligand>
</feature>
<sequence>MPSRHRMTDLAARFRALWDEIAPVGRDAGSGGYLRYALTEPELALRAWFREQADRRGMPVSQDGNGNLFAWWGDPAAGGAVLTGSHFDSVPHGGAYDGPLGIVSAFLAVDELRAAGVTPDRPVVVAAFVEEEGARFGVPCLGSRLLTGEIDVDRAAGLRDQAGTTFAEALGERPAGADPALLGRFATFVELHVEQGRALVDGEAPVAVVSAIWPHGRWRFDFTGEGNHAGTTRMADRRDPMLTYAFTVLAANKEARLRDAHATVGRVSVEPNATNAIPSRVTGWLDARAAEAETLYGLVEAVRTKAADRAGRDGTALTCTQESATPLVAFDHGLADRLAALLGAPVLPTGAGHDAGVLAAHLPTAMLFVRNPTGVSHSPAEAATDADCAAGVAALARVLEELACR</sequence>
<dbReference type="InterPro" id="IPR036264">
    <property type="entry name" value="Bact_exopeptidase_dim_dom"/>
</dbReference>
<feature type="binding site" evidence="3">
    <location>
        <position position="377"/>
    </location>
    <ligand>
        <name>Zn(2+)</name>
        <dbReference type="ChEBI" id="CHEBI:29105"/>
        <label>2</label>
    </ligand>
</feature>
<feature type="binding site" evidence="4">
    <location>
        <position position="288"/>
    </location>
    <ligand>
        <name>allantoate</name>
        <dbReference type="ChEBI" id="CHEBI:17536"/>
    </ligand>
</feature>
<comment type="cofactor">
    <cofactor evidence="3">
        <name>Zn(2+)</name>
        <dbReference type="ChEBI" id="CHEBI:29105"/>
    </cofactor>
    <text evidence="3">Binds 2 Zn(2+) ions per subunit.</text>
</comment>
<dbReference type="GO" id="GO:0016813">
    <property type="term" value="F:hydrolase activity, acting on carbon-nitrogen (but not peptide) bonds, in linear amidines"/>
    <property type="evidence" value="ECO:0007669"/>
    <property type="project" value="InterPro"/>
</dbReference>
<keyword evidence="2" id="KW-0378">Hydrolase</keyword>
<feature type="binding site" evidence="3">
    <location>
        <position position="86"/>
    </location>
    <ligand>
        <name>Zn(2+)</name>
        <dbReference type="ChEBI" id="CHEBI:29105"/>
        <label>1</label>
    </ligand>
</feature>
<dbReference type="EMBL" id="JAGFVQ010000057">
    <property type="protein sequence ID" value="MBO4143049.1"/>
    <property type="molecule type" value="Genomic_DNA"/>
</dbReference>
<protein>
    <submittedName>
        <fullName evidence="5">Allantoate amidohydrolase</fullName>
    </submittedName>
</protein>
<evidence type="ECO:0000313" key="5">
    <source>
        <dbReference type="EMBL" id="MBO4143049.1"/>
    </source>
</evidence>
<accession>A0AAW4JNH8</accession>
<comment type="similarity">
    <text evidence="1">Belongs to the peptidase M20 family.</text>
</comment>
<name>A0AAW4JNH8_9ACTN</name>
<dbReference type="Gene3D" id="3.40.630.10">
    <property type="entry name" value="Zn peptidases"/>
    <property type="match status" value="1"/>
</dbReference>
<proteinExistence type="inferred from homology"/>
<keyword evidence="3" id="KW-0479">Metal-binding</keyword>
<dbReference type="CDD" id="cd03884">
    <property type="entry name" value="M20_bAS"/>
    <property type="match status" value="1"/>
</dbReference>
<feature type="binding site" evidence="4">
    <location>
        <position position="217"/>
    </location>
    <ligand>
        <name>allantoate</name>
        <dbReference type="ChEBI" id="CHEBI:17536"/>
    </ligand>
</feature>
<evidence type="ECO:0000256" key="4">
    <source>
        <dbReference type="PIRSR" id="PIRSR001235-2"/>
    </source>
</evidence>
<comment type="caution">
    <text evidence="5">The sequence shown here is derived from an EMBL/GenBank/DDBJ whole genome shotgun (WGS) entry which is preliminary data.</text>
</comment>
<evidence type="ECO:0000313" key="6">
    <source>
        <dbReference type="Proteomes" id="UP000669887"/>
    </source>
</evidence>
<feature type="binding site" evidence="3">
    <location>
        <position position="97"/>
    </location>
    <ligand>
        <name>Zn(2+)</name>
        <dbReference type="ChEBI" id="CHEBI:29105"/>
        <label>1</label>
    </ligand>
</feature>
<evidence type="ECO:0000256" key="2">
    <source>
        <dbReference type="ARBA" id="ARBA00022801"/>
    </source>
</evidence>
<evidence type="ECO:0000256" key="3">
    <source>
        <dbReference type="PIRSR" id="PIRSR001235-1"/>
    </source>
</evidence>
<dbReference type="PANTHER" id="PTHR32494">
    <property type="entry name" value="ALLANTOATE DEIMINASE-RELATED"/>
    <property type="match status" value="1"/>
</dbReference>
<dbReference type="RefSeq" id="WP_208577987.1">
    <property type="nucleotide sequence ID" value="NZ_JAGFVQ010000057.1"/>
</dbReference>
<dbReference type="PIRSF" id="PIRSF001235">
    <property type="entry name" value="Amidase_carbamoylase"/>
    <property type="match status" value="1"/>
</dbReference>
<dbReference type="SUPFAM" id="SSF53187">
    <property type="entry name" value="Zn-dependent exopeptidases"/>
    <property type="match status" value="1"/>
</dbReference>
<dbReference type="Proteomes" id="UP000669887">
    <property type="component" value="Unassembled WGS sequence"/>
</dbReference>
<dbReference type="Pfam" id="PF01546">
    <property type="entry name" value="Peptidase_M20"/>
    <property type="match status" value="1"/>
</dbReference>
<dbReference type="NCBIfam" id="NF006770">
    <property type="entry name" value="PRK09290.1-4"/>
    <property type="match status" value="1"/>
</dbReference>
<dbReference type="Gene3D" id="3.30.70.360">
    <property type="match status" value="1"/>
</dbReference>
<dbReference type="InterPro" id="IPR010158">
    <property type="entry name" value="Amidase_Cbmase"/>
</dbReference>
<dbReference type="PANTHER" id="PTHR32494:SF5">
    <property type="entry name" value="ALLANTOATE AMIDOHYDROLASE"/>
    <property type="match status" value="1"/>
</dbReference>
<dbReference type="AlphaFoldDB" id="A0AAW4JNH8"/>
<gene>
    <name evidence="5" type="ORF">J5U46_23140</name>
</gene>
<feature type="binding site" evidence="3">
    <location>
        <position position="132"/>
    </location>
    <ligand>
        <name>Zn(2+)</name>
        <dbReference type="ChEBI" id="CHEBI:29105"/>
        <label>2</label>
    </ligand>
</feature>
<keyword evidence="3" id="KW-0862">Zinc</keyword>
<feature type="binding site" evidence="4">
    <location>
        <position position="275"/>
    </location>
    <ligand>
        <name>allantoate</name>
        <dbReference type="ChEBI" id="CHEBI:17536"/>
    </ligand>
</feature>
<feature type="binding site" evidence="3">
    <location>
        <position position="192"/>
    </location>
    <ligand>
        <name>Zn(2+)</name>
        <dbReference type="ChEBI" id="CHEBI:29105"/>
        <label>1</label>
    </ligand>
</feature>
<evidence type="ECO:0000256" key="1">
    <source>
        <dbReference type="ARBA" id="ARBA00006153"/>
    </source>
</evidence>
<dbReference type="NCBIfam" id="TIGR01879">
    <property type="entry name" value="hydantase"/>
    <property type="match status" value="1"/>
</dbReference>